<dbReference type="Proteomes" id="UP000028837">
    <property type="component" value="Unassembled WGS sequence"/>
</dbReference>
<name>A0A086J9J5_TOXGO</name>
<comment type="caution">
    <text evidence="2">The sequence shown here is derived from an EMBL/GenBank/DDBJ whole genome shotgun (WGS) entry which is preliminary data.</text>
</comment>
<dbReference type="EMBL" id="AHZU02001863">
    <property type="protein sequence ID" value="KFG28813.1"/>
    <property type="molecule type" value="Genomic_DNA"/>
</dbReference>
<evidence type="ECO:0000313" key="2">
    <source>
        <dbReference type="EMBL" id="KFG28813.1"/>
    </source>
</evidence>
<dbReference type="VEuPathDB" id="ToxoDB:TGDOM2_319935"/>
<gene>
    <name evidence="2" type="ORF">TGDOM2_319935</name>
</gene>
<proteinExistence type="predicted"/>
<sequence length="178" mass="20566">MCRREQPRRREEEFHRKDEGVSEQRRRGGEKTAWNSTQVFHKDNQGLWDSRRFGSVLPERESESARNQEKKLSDRIRGFGSNRSHTGVSVLSFGICCGLLRGRLSVERMQERKDCVVKKRPEQLSCDAQKDLSESALPPTAPTPADAIMELDACHLLFRNSPCVLACPESFRRRERKH</sequence>
<evidence type="ECO:0000256" key="1">
    <source>
        <dbReference type="SAM" id="MobiDB-lite"/>
    </source>
</evidence>
<feature type="region of interest" description="Disordered" evidence="1">
    <location>
        <begin position="1"/>
        <end position="35"/>
    </location>
</feature>
<protein>
    <submittedName>
        <fullName evidence="2">Uncharacterized protein</fullName>
    </submittedName>
</protein>
<reference evidence="2 3" key="1">
    <citation type="submission" date="2014-02" db="EMBL/GenBank/DDBJ databases">
        <authorList>
            <person name="Sibley D."/>
            <person name="Venepally P."/>
            <person name="Karamycheva S."/>
            <person name="Hadjithomas M."/>
            <person name="Khan A."/>
            <person name="Brunk B."/>
            <person name="Roos D."/>
            <person name="Caler E."/>
            <person name="Lorenzi H."/>
        </authorList>
    </citation>
    <scope>NUCLEOTIDE SEQUENCE [LARGE SCALE GENOMIC DNA]</scope>
    <source>
        <strain evidence="2 3">GAB2-2007-GAL-DOM2</strain>
    </source>
</reference>
<evidence type="ECO:0000313" key="3">
    <source>
        <dbReference type="Proteomes" id="UP000028837"/>
    </source>
</evidence>
<feature type="compositionally biased region" description="Basic and acidic residues" evidence="1">
    <location>
        <begin position="1"/>
        <end position="30"/>
    </location>
</feature>
<organism evidence="2 3">
    <name type="scientific">Toxoplasma gondii GAB2-2007-GAL-DOM2</name>
    <dbReference type="NCBI Taxonomy" id="1130820"/>
    <lineage>
        <taxon>Eukaryota</taxon>
        <taxon>Sar</taxon>
        <taxon>Alveolata</taxon>
        <taxon>Apicomplexa</taxon>
        <taxon>Conoidasida</taxon>
        <taxon>Coccidia</taxon>
        <taxon>Eucoccidiorida</taxon>
        <taxon>Eimeriorina</taxon>
        <taxon>Sarcocystidae</taxon>
        <taxon>Toxoplasma</taxon>
    </lineage>
</organism>
<dbReference type="AlphaFoldDB" id="A0A086J9J5"/>
<accession>A0A086J9J5</accession>